<dbReference type="STRING" id="549789.NIES30_14210"/>
<accession>A0A1U7J443</accession>
<dbReference type="SUPFAM" id="SSF56219">
    <property type="entry name" value="DNase I-like"/>
    <property type="match status" value="1"/>
</dbReference>
<dbReference type="GO" id="GO:0016020">
    <property type="term" value="C:membrane"/>
    <property type="evidence" value="ECO:0007669"/>
    <property type="project" value="GOC"/>
</dbReference>
<dbReference type="GO" id="GO:0016787">
    <property type="term" value="F:hydrolase activity"/>
    <property type="evidence" value="ECO:0007669"/>
    <property type="project" value="UniProtKB-KW"/>
</dbReference>
<evidence type="ECO:0000259" key="2">
    <source>
        <dbReference type="Pfam" id="PF03372"/>
    </source>
</evidence>
<comment type="caution">
    <text evidence="3">The sequence shown here is derived from an EMBL/GenBank/DDBJ whole genome shotgun (WGS) entry which is preliminary data.</text>
</comment>
<organism evidence="3 4">
    <name type="scientific">Phormidium tenue NIES-30</name>
    <dbReference type="NCBI Taxonomy" id="549789"/>
    <lineage>
        <taxon>Bacteria</taxon>
        <taxon>Bacillati</taxon>
        <taxon>Cyanobacteriota</taxon>
        <taxon>Cyanophyceae</taxon>
        <taxon>Oscillatoriophycideae</taxon>
        <taxon>Oscillatoriales</taxon>
        <taxon>Oscillatoriaceae</taxon>
        <taxon>Phormidium</taxon>
    </lineage>
</organism>
<keyword evidence="1" id="KW-0732">Signal</keyword>
<dbReference type="Proteomes" id="UP000185557">
    <property type="component" value="Unassembled WGS sequence"/>
</dbReference>
<sequence length="330" mass="36514">MKTVFVAVSLALGLPLVALAGTFAYISSPNGNEADYDNLLTYEAYPPGTANPEQLSVVSYNIGYLSGLTNQQAVERDKTLFEANQATAIAALKTRQPDILALQEIDFDAYRSFNLNQQYAVSAALEMAFGAIAVNWDKRYVPFPYWPPQAHYKQVISGQAVLSRYPIRRNERLVLEKVPTNPFYYNALYLDRVAQVTEIDVSDQTLIVINVHLEAFDAPTRTRQTQVVRELAEGYAKDYPVLLVGDFNSSLNRDEGDEPRSIGILLDSPVLASALPTAPSSFTFPSDQPQDVLDYIFYTPATLEVVAAEVVAEAAQASDHLPIQAQVRLR</sequence>
<dbReference type="OrthoDB" id="9793162at2"/>
<feature type="signal peptide" evidence="1">
    <location>
        <begin position="1"/>
        <end position="20"/>
    </location>
</feature>
<feature type="domain" description="Endonuclease/exonuclease/phosphatase" evidence="2">
    <location>
        <begin position="59"/>
        <end position="320"/>
    </location>
</feature>
<dbReference type="InterPro" id="IPR036691">
    <property type="entry name" value="Endo/exonu/phosph_ase_sf"/>
</dbReference>
<keyword evidence="4" id="KW-1185">Reference proteome</keyword>
<dbReference type="RefSeq" id="WP_073609077.1">
    <property type="nucleotide sequence ID" value="NZ_MRCG01000010.1"/>
</dbReference>
<dbReference type="AlphaFoldDB" id="A0A1U7J443"/>
<feature type="chain" id="PRO_5013024678" evidence="1">
    <location>
        <begin position="21"/>
        <end position="330"/>
    </location>
</feature>
<name>A0A1U7J443_9CYAN</name>
<dbReference type="Gene3D" id="3.60.10.10">
    <property type="entry name" value="Endonuclease/exonuclease/phosphatase"/>
    <property type="match status" value="1"/>
</dbReference>
<dbReference type="InterPro" id="IPR051916">
    <property type="entry name" value="GPI-anchor_lipid_remodeler"/>
</dbReference>
<gene>
    <name evidence="3" type="ORF">NIES30_14210</name>
</gene>
<evidence type="ECO:0000313" key="4">
    <source>
        <dbReference type="Proteomes" id="UP000185557"/>
    </source>
</evidence>
<keyword evidence="3" id="KW-0378">Hydrolase</keyword>
<dbReference type="Pfam" id="PF03372">
    <property type="entry name" value="Exo_endo_phos"/>
    <property type="match status" value="1"/>
</dbReference>
<evidence type="ECO:0000313" key="3">
    <source>
        <dbReference type="EMBL" id="OKH47129.1"/>
    </source>
</evidence>
<reference evidence="3 4" key="1">
    <citation type="submission" date="2016-11" db="EMBL/GenBank/DDBJ databases">
        <title>Draft Genome Sequences of Nine Cyanobacterial Strains from Diverse Habitats.</title>
        <authorList>
            <person name="Zhu T."/>
            <person name="Hou S."/>
            <person name="Lu X."/>
            <person name="Hess W.R."/>
        </authorList>
    </citation>
    <scope>NUCLEOTIDE SEQUENCE [LARGE SCALE GENOMIC DNA]</scope>
    <source>
        <strain evidence="3 4">NIES-30</strain>
    </source>
</reference>
<proteinExistence type="predicted"/>
<dbReference type="InterPro" id="IPR005135">
    <property type="entry name" value="Endo/exonuclease/phosphatase"/>
</dbReference>
<evidence type="ECO:0000256" key="1">
    <source>
        <dbReference type="SAM" id="SignalP"/>
    </source>
</evidence>
<protein>
    <submittedName>
        <fullName evidence="3">Metal-dependent hydrolase</fullName>
    </submittedName>
</protein>
<dbReference type="EMBL" id="MRCG01000010">
    <property type="protein sequence ID" value="OKH47129.1"/>
    <property type="molecule type" value="Genomic_DNA"/>
</dbReference>
<dbReference type="GO" id="GO:0006506">
    <property type="term" value="P:GPI anchor biosynthetic process"/>
    <property type="evidence" value="ECO:0007669"/>
    <property type="project" value="TreeGrafter"/>
</dbReference>
<dbReference type="PANTHER" id="PTHR14859">
    <property type="entry name" value="CALCOFLUOR WHITE HYPERSENSITIVE PROTEIN PRECURSOR"/>
    <property type="match status" value="1"/>
</dbReference>
<dbReference type="PANTHER" id="PTHR14859:SF1">
    <property type="entry name" value="PGAP2-INTERACTING PROTEIN"/>
    <property type="match status" value="1"/>
</dbReference>